<dbReference type="AlphaFoldDB" id="A0AAX4JBG5"/>
<keyword evidence="10" id="KW-1185">Reference proteome</keyword>
<dbReference type="InterPro" id="IPR018192">
    <property type="entry name" value="Ribosomal_uS5_N_CS"/>
</dbReference>
<dbReference type="GO" id="GO:0006412">
    <property type="term" value="P:translation"/>
    <property type="evidence" value="ECO:0007669"/>
    <property type="project" value="InterPro"/>
</dbReference>
<name>A0AAX4JBG5_9MICR</name>
<evidence type="ECO:0000256" key="1">
    <source>
        <dbReference type="ARBA" id="ARBA00008945"/>
    </source>
</evidence>
<dbReference type="Pfam" id="PF00333">
    <property type="entry name" value="Ribosomal_S5"/>
    <property type="match status" value="1"/>
</dbReference>
<evidence type="ECO:0000313" key="10">
    <source>
        <dbReference type="Proteomes" id="UP001334084"/>
    </source>
</evidence>
<evidence type="ECO:0000259" key="8">
    <source>
        <dbReference type="PROSITE" id="PS50881"/>
    </source>
</evidence>
<evidence type="ECO:0000256" key="2">
    <source>
        <dbReference type="ARBA" id="ARBA00022980"/>
    </source>
</evidence>
<dbReference type="FunFam" id="3.30.160.20:FF:000002">
    <property type="entry name" value="40S ribosomal protein S2"/>
    <property type="match status" value="1"/>
</dbReference>
<reference evidence="9" key="1">
    <citation type="journal article" date="2024" name="BMC Genomics">
        <title>Functional annotation of a divergent genome using sequence and structure-based similarity.</title>
        <authorList>
            <person name="Svedberg D."/>
            <person name="Winiger R.R."/>
            <person name="Berg A."/>
            <person name="Sharma H."/>
            <person name="Tellgren-Roth C."/>
            <person name="Debrunner-Vossbrinck B.A."/>
            <person name="Vossbrinck C.R."/>
            <person name="Barandun J."/>
        </authorList>
    </citation>
    <scope>NUCLEOTIDE SEQUENCE</scope>
    <source>
        <strain evidence="9">Illinois isolate</strain>
    </source>
</reference>
<dbReference type="InterPro" id="IPR013810">
    <property type="entry name" value="Ribosomal_uS5_N"/>
</dbReference>
<dbReference type="PROSITE" id="PS50881">
    <property type="entry name" value="S5_DSRBD"/>
    <property type="match status" value="1"/>
</dbReference>
<dbReference type="Proteomes" id="UP001334084">
    <property type="component" value="Chromosome 4"/>
</dbReference>
<evidence type="ECO:0000256" key="7">
    <source>
        <dbReference type="RuleBase" id="RU003823"/>
    </source>
</evidence>
<dbReference type="InterPro" id="IPR014721">
    <property type="entry name" value="Ribsml_uS5_D2-typ_fold_subgr"/>
</dbReference>
<evidence type="ECO:0000256" key="4">
    <source>
        <dbReference type="ARBA" id="ARBA00035255"/>
    </source>
</evidence>
<dbReference type="GO" id="GO:0003735">
    <property type="term" value="F:structural constituent of ribosome"/>
    <property type="evidence" value="ECO:0007669"/>
    <property type="project" value="UniProtKB-UniRule"/>
</dbReference>
<dbReference type="PANTHER" id="PTHR13718">
    <property type="entry name" value="RIBOSOMAL S SUBUNIT"/>
    <property type="match status" value="1"/>
</dbReference>
<organism evidence="9 10">
    <name type="scientific">Vairimorpha necatrix</name>
    <dbReference type="NCBI Taxonomy" id="6039"/>
    <lineage>
        <taxon>Eukaryota</taxon>
        <taxon>Fungi</taxon>
        <taxon>Fungi incertae sedis</taxon>
        <taxon>Microsporidia</taxon>
        <taxon>Nosematidae</taxon>
        <taxon>Vairimorpha</taxon>
    </lineage>
</organism>
<keyword evidence="3 6" id="KW-0687">Ribonucleoprotein</keyword>
<gene>
    <name evidence="9" type="ORF">VNE69_04037</name>
</gene>
<dbReference type="InterPro" id="IPR005324">
    <property type="entry name" value="Ribosomal_uS5_C"/>
</dbReference>
<dbReference type="InterPro" id="IPR000851">
    <property type="entry name" value="Ribosomal_uS5"/>
</dbReference>
<dbReference type="SUPFAM" id="SSF54768">
    <property type="entry name" value="dsRNA-binding domain-like"/>
    <property type="match status" value="1"/>
</dbReference>
<proteinExistence type="inferred from homology"/>
<dbReference type="InterPro" id="IPR005711">
    <property type="entry name" value="Ribosomal_uS5_euk/arc"/>
</dbReference>
<dbReference type="GeneID" id="90541027"/>
<dbReference type="SUPFAM" id="SSF54211">
    <property type="entry name" value="Ribosomal protein S5 domain 2-like"/>
    <property type="match status" value="1"/>
</dbReference>
<dbReference type="PROSITE" id="PS00585">
    <property type="entry name" value="RIBOSOMAL_S5"/>
    <property type="match status" value="1"/>
</dbReference>
<keyword evidence="2 6" id="KW-0689">Ribosomal protein</keyword>
<evidence type="ECO:0000256" key="5">
    <source>
        <dbReference type="ARBA" id="ARBA00035407"/>
    </source>
</evidence>
<comment type="similarity">
    <text evidence="1 7">Belongs to the universal ribosomal protein uS5 family.</text>
</comment>
<dbReference type="NCBIfam" id="TIGR01020">
    <property type="entry name" value="uS5_euk_arch"/>
    <property type="match status" value="1"/>
</dbReference>
<dbReference type="Gene3D" id="3.30.160.20">
    <property type="match status" value="1"/>
</dbReference>
<dbReference type="GO" id="GO:0003723">
    <property type="term" value="F:RNA binding"/>
    <property type="evidence" value="ECO:0007669"/>
    <property type="project" value="InterPro"/>
</dbReference>
<dbReference type="EMBL" id="CP142729">
    <property type="protein sequence ID" value="WUR03208.1"/>
    <property type="molecule type" value="Genomic_DNA"/>
</dbReference>
<dbReference type="RefSeq" id="XP_065329353.1">
    <property type="nucleotide sequence ID" value="XM_065473281.1"/>
</dbReference>
<dbReference type="Pfam" id="PF03719">
    <property type="entry name" value="Ribosomal_S5_C"/>
    <property type="match status" value="1"/>
</dbReference>
<accession>A0AAX4JBG5</accession>
<sequence>MQNKKFNRNAKEEEWVPKTKLGKLVKDRKIQSLDTIFTHSLQIREAGIVDFLLGQNIRDEVLAIKSVQKQTRAGQKTSIKAVVAIGDGKGYVGIGTFSSKDAATAIKTAASKAKCNIRPVRLGLWQGEMGQVHTVTTRASGKCGSSVVKIIPAPKGTGISASSVPKTILELAGVKDAYTQCFGATYTTENFAKATIEALEKSSSLFLPSQWTEPIKQLNPLMEFSNHLNKQEKIQFN</sequence>
<protein>
    <recommendedName>
        <fullName evidence="4">Small ribosomal subunit protein uS5</fullName>
    </recommendedName>
    <alternativeName>
        <fullName evidence="5">40S ribosomal protein S2</fullName>
    </alternativeName>
</protein>
<feature type="domain" description="S5 DRBM" evidence="8">
    <location>
        <begin position="57"/>
        <end position="120"/>
    </location>
</feature>
<evidence type="ECO:0000256" key="3">
    <source>
        <dbReference type="ARBA" id="ARBA00023274"/>
    </source>
</evidence>
<dbReference type="InterPro" id="IPR020568">
    <property type="entry name" value="Ribosomal_Su5_D2-typ_SF"/>
</dbReference>
<dbReference type="Gene3D" id="3.30.230.10">
    <property type="match status" value="1"/>
</dbReference>
<evidence type="ECO:0000313" key="9">
    <source>
        <dbReference type="EMBL" id="WUR03208.1"/>
    </source>
</evidence>
<dbReference type="FunFam" id="3.30.230.10:FF:000004">
    <property type="entry name" value="40S ribosomal protein S2"/>
    <property type="match status" value="1"/>
</dbReference>
<dbReference type="PANTHER" id="PTHR13718:SF4">
    <property type="entry name" value="40S RIBOSOMAL PROTEIN S2"/>
    <property type="match status" value="1"/>
</dbReference>
<dbReference type="GO" id="GO:0022627">
    <property type="term" value="C:cytosolic small ribosomal subunit"/>
    <property type="evidence" value="ECO:0007669"/>
    <property type="project" value="TreeGrafter"/>
</dbReference>
<dbReference type="KEGG" id="vnx:VNE69_04037"/>
<evidence type="ECO:0000256" key="6">
    <source>
        <dbReference type="PROSITE-ProRule" id="PRU00268"/>
    </source>
</evidence>